<dbReference type="Gene3D" id="1.25.40.180">
    <property type="match status" value="2"/>
</dbReference>
<feature type="compositionally biased region" description="Polar residues" evidence="4">
    <location>
        <begin position="581"/>
        <end position="592"/>
    </location>
</feature>
<dbReference type="PANTHER" id="PTHR23253">
    <property type="entry name" value="EUKARYOTIC TRANSLATION INITIATION FACTOR 4 GAMMA"/>
    <property type="match status" value="1"/>
</dbReference>
<feature type="compositionally biased region" description="Basic and acidic residues" evidence="4">
    <location>
        <begin position="187"/>
        <end position="202"/>
    </location>
</feature>
<feature type="domain" description="MI" evidence="5">
    <location>
        <begin position="701"/>
        <end position="824"/>
    </location>
</feature>
<evidence type="ECO:0000256" key="4">
    <source>
        <dbReference type="SAM" id="MobiDB-lite"/>
    </source>
</evidence>
<keyword evidence="3" id="KW-0648">Protein biosynthesis</keyword>
<feature type="region of interest" description="Disordered" evidence="4">
    <location>
        <begin position="672"/>
        <end position="694"/>
    </location>
</feature>
<evidence type="ECO:0000256" key="1">
    <source>
        <dbReference type="ARBA" id="ARBA00005775"/>
    </source>
</evidence>
<evidence type="ECO:0000313" key="6">
    <source>
        <dbReference type="EMBL" id="KAL5107997.1"/>
    </source>
</evidence>
<dbReference type="InterPro" id="IPR016024">
    <property type="entry name" value="ARM-type_fold"/>
</dbReference>
<sequence>MSNTYQFNDNRNGYPQPPDQQQYFSQVNTMRRFVPYLQTGPIYQQQMYPQPAAQMPPIGHPPNQMQAFNQGIVAAAVPQQQIISTPPISHNPPPPGKILDIVDPHSGQKLDFEKLKHGKKSNFELPLSSAPNEPSVPVKIRTPPPKDLKILPDFKSDVPTDVIPPQTVDVVPENKADFSLNSEEETASNKDSHGTEDSKQETSQESDDSSTGTSPNDIDGDAQELSQDSKGKDSSDAEDIPADTSPQPVKKIERVGSDSSGNIQRYNREQLMSIKSATDFSTLPAIPMSVVTAIGANSLRHRVRGGHRPQSRRVLTFNTEAVVLDEVENAYKPSHLKKAEDIPSDRLSQLSRDLNIILNRLINENVLGVADDIKKICVKGEDEVNCLVNAITNKAARQALYSQAFAELCKALIEADIDGFRERLIKASGELFSTPLEVHIDNVKARIDEKIRETNDEKVKKMLEEDRETVITKKREAFFGIMRFFSFLYLQDVIPVKVFTEALKPFAKPKSQDDVLALLTCLSICGEAMDKKGIIRIYITGLENARKTLKMEQYVQYKIISLVELRQRGWKPSESAPPPQTATLPRSNSSRDNLARRVQTHNVSRKVSSTIKPTAGKMGDSKTPIDTKNLAVSSLGSRSNYLGPQFDWSQGSKAQPKYCTLRIITLFRQPKSGTASESDNGRESRASSVSTIRREANQASHFKVDETLTAKEAVRDAIDAFMTSDVPKFDLPLRESEKGDFVKEILCKALEGKTDERRMIVNILFHLYSKRQLNDEQMEFGFTQSLDFIDEVDCPKIGVFFGELVSSMVRASSVDFTKIVKLINMLPSEEYKREALAECIKLAAERIGEREVAIIAHKTLAEGLPWGNEKAFSESGFLKRHKIEFITTTPLLGSASAPANSVKQWRETTPHASSSTTDPSVSDLIDKCLQQMDLKELVSICSQNSKSKDADQYLRKIFAHGRGLQRKDIDALAPVVKIFIQSTPDSERSLVFTLQKSVDCKETFKTWLQSLMQQKLLSPQSLNAYAQDKRSLSAYKDVAVQLCLTLHSMEKKGEVGDAWNASEPKSKFAPQTIDSPDD</sequence>
<keyword evidence="7" id="KW-1185">Reference proteome</keyword>
<comment type="similarity">
    <text evidence="1">Belongs to the eukaryotic initiation factor 4G family.</text>
</comment>
<dbReference type="EMBL" id="JAKROA010000004">
    <property type="protein sequence ID" value="KAL5107997.1"/>
    <property type="molecule type" value="Genomic_DNA"/>
</dbReference>
<feature type="region of interest" description="Disordered" evidence="4">
    <location>
        <begin position="570"/>
        <end position="626"/>
    </location>
</feature>
<evidence type="ECO:0000259" key="5">
    <source>
        <dbReference type="PROSITE" id="PS51366"/>
    </source>
</evidence>
<evidence type="ECO:0000256" key="2">
    <source>
        <dbReference type="ARBA" id="ARBA00022540"/>
    </source>
</evidence>
<evidence type="ECO:0000256" key="3">
    <source>
        <dbReference type="ARBA" id="ARBA00022917"/>
    </source>
</evidence>
<feature type="compositionally biased region" description="Polar residues" evidence="4">
    <location>
        <begin position="600"/>
        <end position="612"/>
    </location>
</feature>
<name>A0ABR4QEE5_9CEST</name>
<protein>
    <recommendedName>
        <fullName evidence="5">MI domain-containing protein</fullName>
    </recommendedName>
</protein>
<organism evidence="6 7">
    <name type="scientific">Taenia crassiceps</name>
    <dbReference type="NCBI Taxonomy" id="6207"/>
    <lineage>
        <taxon>Eukaryota</taxon>
        <taxon>Metazoa</taxon>
        <taxon>Spiralia</taxon>
        <taxon>Lophotrochozoa</taxon>
        <taxon>Platyhelminthes</taxon>
        <taxon>Cestoda</taxon>
        <taxon>Eucestoda</taxon>
        <taxon>Cyclophyllidea</taxon>
        <taxon>Taeniidae</taxon>
        <taxon>Taenia</taxon>
    </lineage>
</organism>
<dbReference type="InterPro" id="IPR003890">
    <property type="entry name" value="MIF4G-like_typ-3"/>
</dbReference>
<feature type="region of interest" description="Disordered" evidence="4">
    <location>
        <begin position="1055"/>
        <end position="1078"/>
    </location>
</feature>
<dbReference type="Proteomes" id="UP001651158">
    <property type="component" value="Unassembled WGS sequence"/>
</dbReference>
<proteinExistence type="inferred from homology"/>
<reference evidence="6 7" key="1">
    <citation type="journal article" date="2022" name="Front. Cell. Infect. Microbiol.">
        <title>The Genomes of Two Strains of Taenia crassiceps the Animal Model for the Study of Human Cysticercosis.</title>
        <authorList>
            <person name="Bobes R.J."/>
            <person name="Estrada K."/>
            <person name="Rios-Valencia D.G."/>
            <person name="Calderon-Gallegos A."/>
            <person name="de la Torre P."/>
            <person name="Carrero J.C."/>
            <person name="Sanchez-Flores A."/>
            <person name="Laclette J.P."/>
        </authorList>
    </citation>
    <scope>NUCLEOTIDE SEQUENCE [LARGE SCALE GENOMIC DNA]</scope>
    <source>
        <strain evidence="6">WFUcys</strain>
    </source>
</reference>
<dbReference type="SUPFAM" id="SSF48371">
    <property type="entry name" value="ARM repeat"/>
    <property type="match status" value="2"/>
</dbReference>
<feature type="region of interest" description="Disordered" evidence="4">
    <location>
        <begin position="1"/>
        <end position="20"/>
    </location>
</feature>
<gene>
    <name evidence="6" type="ORF">TcWFU_007581</name>
</gene>
<comment type="caution">
    <text evidence="6">The sequence shown here is derived from an EMBL/GenBank/DDBJ whole genome shotgun (WGS) entry which is preliminary data.</text>
</comment>
<feature type="region of interest" description="Disordered" evidence="4">
    <location>
        <begin position="122"/>
        <end position="264"/>
    </location>
</feature>
<accession>A0ABR4QEE5</accession>
<evidence type="ECO:0000313" key="7">
    <source>
        <dbReference type="Proteomes" id="UP001651158"/>
    </source>
</evidence>
<dbReference type="InterPro" id="IPR003891">
    <property type="entry name" value="Initiation_fac_eIF4g_MI"/>
</dbReference>
<dbReference type="Pfam" id="PF02854">
    <property type="entry name" value="MIF4G"/>
    <property type="match status" value="1"/>
</dbReference>
<feature type="compositionally biased region" description="Basic and acidic residues" evidence="4">
    <location>
        <begin position="144"/>
        <end position="158"/>
    </location>
</feature>
<keyword evidence="2" id="KW-0396">Initiation factor</keyword>
<dbReference type="PROSITE" id="PS51366">
    <property type="entry name" value="MI"/>
    <property type="match status" value="1"/>
</dbReference>